<sequence>MPDDLLSVVSVDVVALHYDAGRRQVFLGTHDRTTEPFLGQRALPGVVVHSGERLRDAAQRALGKLGITATPPALGQVRTFDEPSRDPRGPSLAIAMWAAFPDAPALHTPEALWEPVDAVGPLAFDHSVIVAEARDVLSDRLWRDVEFTRALTGPEFTATDAVAITRQLSGHPPHRANLNRDLARISGLTQTGDAPTSGARPPKLWRWEDPTDQPA</sequence>
<protein>
    <submittedName>
        <fullName evidence="2">Putative hydrolase</fullName>
    </submittedName>
</protein>
<dbReference type="AlphaFoldDB" id="K6X334"/>
<feature type="region of interest" description="Disordered" evidence="1">
    <location>
        <begin position="188"/>
        <end position="215"/>
    </location>
</feature>
<dbReference type="Gene3D" id="1.10.10.10">
    <property type="entry name" value="Winged helix-like DNA-binding domain superfamily/Winged helix DNA-binding domain"/>
    <property type="match status" value="1"/>
</dbReference>
<dbReference type="STRING" id="1108045.GORHZ_211_00060"/>
<name>K6X334_9ACTN</name>
<gene>
    <name evidence="2" type="ORF">GORHZ_211_00060</name>
</gene>
<accession>K6X334</accession>
<dbReference type="SUPFAM" id="SSF55811">
    <property type="entry name" value="Nudix"/>
    <property type="match status" value="1"/>
</dbReference>
<comment type="caution">
    <text evidence="2">The sequence shown here is derived from an EMBL/GenBank/DDBJ whole genome shotgun (WGS) entry which is preliminary data.</text>
</comment>
<evidence type="ECO:0000313" key="2">
    <source>
        <dbReference type="EMBL" id="GAB93209.1"/>
    </source>
</evidence>
<dbReference type="Proteomes" id="UP000008363">
    <property type="component" value="Unassembled WGS sequence"/>
</dbReference>
<reference evidence="2 3" key="1">
    <citation type="submission" date="2012-08" db="EMBL/GenBank/DDBJ databases">
        <title>Whole genome shotgun sequence of Gordonia rhizosphera NBRC 16068.</title>
        <authorList>
            <person name="Takarada H."/>
            <person name="Isaki S."/>
            <person name="Hosoyama A."/>
            <person name="Tsuchikane K."/>
            <person name="Katsumata H."/>
            <person name="Baba S."/>
            <person name="Ohji S."/>
            <person name="Yamazaki S."/>
            <person name="Fujita N."/>
        </authorList>
    </citation>
    <scope>NUCLEOTIDE SEQUENCE [LARGE SCALE GENOMIC DNA]</scope>
    <source>
        <strain evidence="2 3">NBRC 16068</strain>
    </source>
</reference>
<evidence type="ECO:0000256" key="1">
    <source>
        <dbReference type="SAM" id="MobiDB-lite"/>
    </source>
</evidence>
<dbReference type="EMBL" id="BAHC01000211">
    <property type="protein sequence ID" value="GAB93209.1"/>
    <property type="molecule type" value="Genomic_DNA"/>
</dbReference>
<evidence type="ECO:0000313" key="3">
    <source>
        <dbReference type="Proteomes" id="UP000008363"/>
    </source>
</evidence>
<dbReference type="RefSeq" id="WP_006338193.1">
    <property type="nucleotide sequence ID" value="NZ_BAHC01000211.1"/>
</dbReference>
<dbReference type="eggNOG" id="COG1051">
    <property type="taxonomic scope" value="Bacteria"/>
</dbReference>
<keyword evidence="2" id="KW-0378">Hydrolase</keyword>
<organism evidence="2 3">
    <name type="scientific">Gordonia rhizosphera NBRC 16068</name>
    <dbReference type="NCBI Taxonomy" id="1108045"/>
    <lineage>
        <taxon>Bacteria</taxon>
        <taxon>Bacillati</taxon>
        <taxon>Actinomycetota</taxon>
        <taxon>Actinomycetes</taxon>
        <taxon>Mycobacteriales</taxon>
        <taxon>Gordoniaceae</taxon>
        <taxon>Gordonia</taxon>
    </lineage>
</organism>
<dbReference type="InterPro" id="IPR036388">
    <property type="entry name" value="WH-like_DNA-bd_sf"/>
</dbReference>
<dbReference type="Gene3D" id="3.90.79.10">
    <property type="entry name" value="Nucleoside Triphosphate Pyrophosphohydrolase"/>
    <property type="match status" value="1"/>
</dbReference>
<dbReference type="InterPro" id="IPR015797">
    <property type="entry name" value="NUDIX_hydrolase-like_dom_sf"/>
</dbReference>
<keyword evidence="3" id="KW-1185">Reference proteome</keyword>
<dbReference type="GO" id="GO:0016787">
    <property type="term" value="F:hydrolase activity"/>
    <property type="evidence" value="ECO:0007669"/>
    <property type="project" value="UniProtKB-KW"/>
</dbReference>
<proteinExistence type="predicted"/>